<evidence type="ECO:0000256" key="1">
    <source>
        <dbReference type="ARBA" id="ARBA00004123"/>
    </source>
</evidence>
<dbReference type="EMBL" id="BLKM01000149">
    <property type="protein sequence ID" value="GFG29516.1"/>
    <property type="molecule type" value="Genomic_DNA"/>
</dbReference>
<dbReference type="FunFam" id="2.60.40.150:FF:000042">
    <property type="entry name" value="Copine 3"/>
    <property type="match status" value="1"/>
</dbReference>
<reference evidence="13" key="1">
    <citation type="submission" date="2020-01" db="EMBL/GenBank/DDBJ databases">
        <title>Draft genome sequence of the Termite Coptotermes fromosanus.</title>
        <authorList>
            <person name="Itakura S."/>
            <person name="Yosikawa Y."/>
            <person name="Umezawa K."/>
        </authorList>
    </citation>
    <scope>NUCLEOTIDE SEQUENCE [LARGE SCALE GENOMIC DNA]</scope>
</reference>
<organism evidence="12 13">
    <name type="scientific">Coptotermes formosanus</name>
    <name type="common">Formosan subterranean termite</name>
    <dbReference type="NCBI Taxonomy" id="36987"/>
    <lineage>
        <taxon>Eukaryota</taxon>
        <taxon>Metazoa</taxon>
        <taxon>Ecdysozoa</taxon>
        <taxon>Arthropoda</taxon>
        <taxon>Hexapoda</taxon>
        <taxon>Insecta</taxon>
        <taxon>Pterygota</taxon>
        <taxon>Neoptera</taxon>
        <taxon>Polyneoptera</taxon>
        <taxon>Dictyoptera</taxon>
        <taxon>Blattodea</taxon>
        <taxon>Blattoidea</taxon>
        <taxon>Termitoidae</taxon>
        <taxon>Rhinotermitidae</taxon>
        <taxon>Coptotermes</taxon>
    </lineage>
</organism>
<dbReference type="CDD" id="cd04048">
    <property type="entry name" value="C2A_Copine"/>
    <property type="match status" value="1"/>
</dbReference>
<dbReference type="InterPro" id="IPR045052">
    <property type="entry name" value="Copine"/>
</dbReference>
<dbReference type="PANTHER" id="PTHR10857">
    <property type="entry name" value="COPINE"/>
    <property type="match status" value="1"/>
</dbReference>
<comment type="subcellular location">
    <subcellularLocation>
        <location evidence="2">Cell membrane</location>
    </subcellularLocation>
    <subcellularLocation>
        <location evidence="3">Cytoplasm</location>
    </subcellularLocation>
    <subcellularLocation>
        <location evidence="1">Nucleus</location>
    </subcellularLocation>
</comment>
<evidence type="ECO:0000256" key="10">
    <source>
        <dbReference type="ARBA" id="ARBA00023242"/>
    </source>
</evidence>
<dbReference type="GO" id="GO:0071277">
    <property type="term" value="P:cellular response to calcium ion"/>
    <property type="evidence" value="ECO:0007669"/>
    <property type="project" value="UniProtKB-ARBA"/>
</dbReference>
<evidence type="ECO:0000256" key="5">
    <source>
        <dbReference type="ARBA" id="ARBA00022490"/>
    </source>
</evidence>
<evidence type="ECO:0000256" key="9">
    <source>
        <dbReference type="ARBA" id="ARBA00023136"/>
    </source>
</evidence>
<evidence type="ECO:0000259" key="11">
    <source>
        <dbReference type="PROSITE" id="PS50004"/>
    </source>
</evidence>
<evidence type="ECO:0000256" key="7">
    <source>
        <dbReference type="ARBA" id="ARBA00022737"/>
    </source>
</evidence>
<name>A0A6L2PAZ9_COPFO</name>
<dbReference type="PANTHER" id="PTHR10857:SF106">
    <property type="entry name" value="C2 DOMAIN-CONTAINING PROTEIN"/>
    <property type="match status" value="1"/>
</dbReference>
<evidence type="ECO:0000256" key="8">
    <source>
        <dbReference type="ARBA" id="ARBA00022837"/>
    </source>
</evidence>
<dbReference type="GO" id="GO:0005634">
    <property type="term" value="C:nucleus"/>
    <property type="evidence" value="ECO:0007669"/>
    <property type="project" value="UniProtKB-SubCell"/>
</dbReference>
<keyword evidence="13" id="KW-1185">Reference proteome</keyword>
<dbReference type="OrthoDB" id="8194173at2759"/>
<dbReference type="GO" id="GO:0005886">
    <property type="term" value="C:plasma membrane"/>
    <property type="evidence" value="ECO:0007669"/>
    <property type="project" value="UniProtKB-SubCell"/>
</dbReference>
<dbReference type="InterPro" id="IPR000008">
    <property type="entry name" value="C2_dom"/>
</dbReference>
<dbReference type="SMART" id="SM00239">
    <property type="entry name" value="C2"/>
    <property type="match status" value="2"/>
</dbReference>
<evidence type="ECO:0000256" key="6">
    <source>
        <dbReference type="ARBA" id="ARBA00022723"/>
    </source>
</evidence>
<evidence type="ECO:0000313" key="13">
    <source>
        <dbReference type="Proteomes" id="UP000502823"/>
    </source>
</evidence>
<dbReference type="InterPro" id="IPR037768">
    <property type="entry name" value="C2B_Copine"/>
</dbReference>
<protein>
    <recommendedName>
        <fullName evidence="11">C2 domain-containing protein</fullName>
    </recommendedName>
</protein>
<evidence type="ECO:0000256" key="2">
    <source>
        <dbReference type="ARBA" id="ARBA00004236"/>
    </source>
</evidence>
<accession>A0A6L2PAZ9</accession>
<dbReference type="GO" id="GO:0046872">
    <property type="term" value="F:metal ion binding"/>
    <property type="evidence" value="ECO:0007669"/>
    <property type="project" value="UniProtKB-KW"/>
</dbReference>
<dbReference type="PROSITE" id="PS50004">
    <property type="entry name" value="C2"/>
    <property type="match status" value="1"/>
</dbReference>
<sequence>MARFVPGSASEPTCEVELTISCRNLLDCDVFSKSDPMCVTYIKNFDMMEWQEVARTETINNTLNPNFMKKVHLVYRFEEQQHIKFEVYDVDTYDPRKVTLPLVGMPCNKGELTVVAEELALCRDEVLLQFSGRNLDRKDWFGKSDPFLEFYKVGEDGEYHIVHRTEVIKWTLNPNWKPFIIPVRSLCGGDMDRSIKVLCYDWNRSGSHSLIGEFFVTVGELSQGPGPSNVHPCIHPEKQQLLPECDETVTDMNIDKEKKREVRLAWKEYKNRDGEKGRGRYWSCKKEYEKSLKIKTQGWQENISEQVTYFIKWKDVKKIWEATRNILKK</sequence>
<keyword evidence="8" id="KW-0106">Calcium</keyword>
<dbReference type="Pfam" id="PF00168">
    <property type="entry name" value="C2"/>
    <property type="match status" value="2"/>
</dbReference>
<keyword evidence="4" id="KW-1003">Cell membrane</keyword>
<evidence type="ECO:0000256" key="3">
    <source>
        <dbReference type="ARBA" id="ARBA00004496"/>
    </source>
</evidence>
<dbReference type="AlphaFoldDB" id="A0A6L2PAZ9"/>
<keyword evidence="5" id="KW-0963">Cytoplasm</keyword>
<dbReference type="SUPFAM" id="SSF49562">
    <property type="entry name" value="C2 domain (Calcium/lipid-binding domain, CaLB)"/>
    <property type="match status" value="2"/>
</dbReference>
<evidence type="ECO:0000313" key="12">
    <source>
        <dbReference type="EMBL" id="GFG29516.1"/>
    </source>
</evidence>
<comment type="caution">
    <text evidence="12">The sequence shown here is derived from an EMBL/GenBank/DDBJ whole genome shotgun (WGS) entry which is preliminary data.</text>
</comment>
<dbReference type="InterPro" id="IPR035892">
    <property type="entry name" value="C2_domain_sf"/>
</dbReference>
<keyword evidence="10" id="KW-0539">Nucleus</keyword>
<gene>
    <name evidence="12" type="ORF">Cfor_05067</name>
</gene>
<dbReference type="InParanoid" id="A0A6L2PAZ9"/>
<proteinExistence type="predicted"/>
<dbReference type="Gene3D" id="2.60.40.150">
    <property type="entry name" value="C2 domain"/>
    <property type="match status" value="2"/>
</dbReference>
<dbReference type="Proteomes" id="UP000502823">
    <property type="component" value="Unassembled WGS sequence"/>
</dbReference>
<keyword evidence="7" id="KW-0677">Repeat</keyword>
<dbReference type="GO" id="GO:0005544">
    <property type="term" value="F:calcium-dependent phospholipid binding"/>
    <property type="evidence" value="ECO:0007669"/>
    <property type="project" value="InterPro"/>
</dbReference>
<keyword evidence="9" id="KW-0472">Membrane</keyword>
<dbReference type="CDD" id="cd04047">
    <property type="entry name" value="C2B_Copine"/>
    <property type="match status" value="1"/>
</dbReference>
<evidence type="ECO:0000256" key="4">
    <source>
        <dbReference type="ARBA" id="ARBA00022475"/>
    </source>
</evidence>
<feature type="domain" description="C2" evidence="11">
    <location>
        <begin position="106"/>
        <end position="231"/>
    </location>
</feature>
<keyword evidence="6" id="KW-0479">Metal-binding</keyword>
<dbReference type="GO" id="GO:0005737">
    <property type="term" value="C:cytoplasm"/>
    <property type="evidence" value="ECO:0007669"/>
    <property type="project" value="UniProtKB-SubCell"/>
</dbReference>